<keyword evidence="1" id="KW-1133">Transmembrane helix</keyword>
<feature type="transmembrane region" description="Helical" evidence="1">
    <location>
        <begin position="102"/>
        <end position="119"/>
    </location>
</feature>
<accession>A0A1H3C8Z3</accession>
<feature type="transmembrane region" description="Helical" evidence="1">
    <location>
        <begin position="139"/>
        <end position="157"/>
    </location>
</feature>
<gene>
    <name evidence="2" type="ORF">SAMN05216247_101208</name>
</gene>
<dbReference type="Proteomes" id="UP000182902">
    <property type="component" value="Unassembled WGS sequence"/>
</dbReference>
<evidence type="ECO:0000256" key="1">
    <source>
        <dbReference type="SAM" id="Phobius"/>
    </source>
</evidence>
<proteinExistence type="predicted"/>
<evidence type="ECO:0000313" key="3">
    <source>
        <dbReference type="Proteomes" id="UP000182902"/>
    </source>
</evidence>
<dbReference type="AlphaFoldDB" id="A0A1H3C8Z3"/>
<reference evidence="2 3" key="1">
    <citation type="submission" date="2016-10" db="EMBL/GenBank/DDBJ databases">
        <authorList>
            <person name="de Groot N.N."/>
        </authorList>
    </citation>
    <scope>NUCLEOTIDE SEQUENCE [LARGE SCALE GENOMIC DNA]</scope>
    <source>
        <strain evidence="2 3">ICMP 14252</strain>
    </source>
</reference>
<keyword evidence="1" id="KW-0812">Transmembrane</keyword>
<evidence type="ECO:0000313" key="2">
    <source>
        <dbReference type="EMBL" id="SDX50114.1"/>
    </source>
</evidence>
<sequence length="173" mass="19594">MRRTSFPVKLYFLVATALMCALFALLSRYETHLPIRAIFKLVGFGNASLVEHFTTGFAVPAAFVAIILFATSITNKPHFIKSEIRILAFVKFRRWLTTRVRPSYLTHWTGALACSYVLLSLQWEMGQVAAHGFFQTDQFCMDLGGAAAFCVSMWALLEKNRRRAKTNRSFSLA</sequence>
<name>A0A1H3C8Z3_9PSED</name>
<protein>
    <submittedName>
        <fullName evidence="2">Uncharacterized protein</fullName>
    </submittedName>
</protein>
<feature type="transmembrane region" description="Helical" evidence="1">
    <location>
        <begin position="52"/>
        <end position="73"/>
    </location>
</feature>
<organism evidence="2 3">
    <name type="scientific">Pseudomonas salomonii</name>
    <dbReference type="NCBI Taxonomy" id="191391"/>
    <lineage>
        <taxon>Bacteria</taxon>
        <taxon>Pseudomonadati</taxon>
        <taxon>Pseudomonadota</taxon>
        <taxon>Gammaproteobacteria</taxon>
        <taxon>Pseudomonadales</taxon>
        <taxon>Pseudomonadaceae</taxon>
        <taxon>Pseudomonas</taxon>
    </lineage>
</organism>
<keyword evidence="1" id="KW-0472">Membrane</keyword>
<dbReference type="EMBL" id="FNOX01000001">
    <property type="protein sequence ID" value="SDX50114.1"/>
    <property type="molecule type" value="Genomic_DNA"/>
</dbReference>